<evidence type="ECO:0000313" key="10">
    <source>
        <dbReference type="Proteomes" id="UP000887572"/>
    </source>
</evidence>
<evidence type="ECO:0000256" key="9">
    <source>
        <dbReference type="SAM" id="MobiDB-lite"/>
    </source>
</evidence>
<protein>
    <submittedName>
        <fullName evidence="11">CHCH domain-containing protein</fullName>
    </submittedName>
</protein>
<dbReference type="GO" id="GO:0005758">
    <property type="term" value="C:mitochondrial intermembrane space"/>
    <property type="evidence" value="ECO:0007669"/>
    <property type="project" value="TreeGrafter"/>
</dbReference>
<keyword evidence="10" id="KW-1185">Reference proteome</keyword>
<evidence type="ECO:0000256" key="8">
    <source>
        <dbReference type="ARBA" id="ARBA00023284"/>
    </source>
</evidence>
<evidence type="ECO:0000256" key="4">
    <source>
        <dbReference type="ARBA" id="ARBA00023002"/>
    </source>
</evidence>
<feature type="compositionally biased region" description="Polar residues" evidence="9">
    <location>
        <begin position="1"/>
        <end position="10"/>
    </location>
</feature>
<reference evidence="11" key="1">
    <citation type="submission" date="2022-11" db="UniProtKB">
        <authorList>
            <consortium name="WormBaseParasite"/>
        </authorList>
    </citation>
    <scope>IDENTIFICATION</scope>
</reference>
<keyword evidence="4" id="KW-0560">Oxidoreductase</keyword>
<comment type="subcellular location">
    <subcellularLocation>
        <location evidence="1">Mitochondrion</location>
    </subcellularLocation>
</comment>
<evidence type="ECO:0000313" key="11">
    <source>
        <dbReference type="WBParaSite" id="Gr19_v10_g16802.t1"/>
    </source>
</evidence>
<keyword evidence="3" id="KW-0653">Protein transport</keyword>
<evidence type="ECO:0000256" key="5">
    <source>
        <dbReference type="ARBA" id="ARBA00023010"/>
    </source>
</evidence>
<dbReference type="GO" id="GO:0045041">
    <property type="term" value="P:protein import into mitochondrial intermembrane space"/>
    <property type="evidence" value="ECO:0007669"/>
    <property type="project" value="InterPro"/>
</dbReference>
<name>A0A914HGP8_GLORO</name>
<dbReference type="WBParaSite" id="Gr19_v10_g16802.t1">
    <property type="protein sequence ID" value="Gr19_v10_g16802.t1"/>
    <property type="gene ID" value="Gr19_v10_g16802"/>
</dbReference>
<keyword evidence="2" id="KW-0813">Transport</keyword>
<organism evidence="10 11">
    <name type="scientific">Globodera rostochiensis</name>
    <name type="common">Golden nematode worm</name>
    <name type="synonym">Heterodera rostochiensis</name>
    <dbReference type="NCBI Taxonomy" id="31243"/>
    <lineage>
        <taxon>Eukaryota</taxon>
        <taxon>Metazoa</taxon>
        <taxon>Ecdysozoa</taxon>
        <taxon>Nematoda</taxon>
        <taxon>Chromadorea</taxon>
        <taxon>Rhabditida</taxon>
        <taxon>Tylenchina</taxon>
        <taxon>Tylenchomorpha</taxon>
        <taxon>Tylenchoidea</taxon>
        <taxon>Heteroderidae</taxon>
        <taxon>Heteroderinae</taxon>
        <taxon>Globodera</taxon>
    </lineage>
</organism>
<evidence type="ECO:0000256" key="1">
    <source>
        <dbReference type="ARBA" id="ARBA00004173"/>
    </source>
</evidence>
<proteinExistence type="predicted"/>
<feature type="region of interest" description="Disordered" evidence="9">
    <location>
        <begin position="1"/>
        <end position="21"/>
    </location>
</feature>
<evidence type="ECO:0000256" key="7">
    <source>
        <dbReference type="ARBA" id="ARBA00023157"/>
    </source>
</evidence>
<dbReference type="Gene3D" id="1.10.287.2900">
    <property type="match status" value="1"/>
</dbReference>
<evidence type="ECO:0000256" key="3">
    <source>
        <dbReference type="ARBA" id="ARBA00022927"/>
    </source>
</evidence>
<keyword evidence="6" id="KW-0496">Mitochondrion</keyword>
<evidence type="ECO:0000256" key="6">
    <source>
        <dbReference type="ARBA" id="ARBA00023128"/>
    </source>
</evidence>
<keyword evidence="7" id="KW-1015">Disulfide bond</keyword>
<dbReference type="GO" id="GO:0015035">
    <property type="term" value="F:protein-disulfide reductase activity"/>
    <property type="evidence" value="ECO:0007669"/>
    <property type="project" value="InterPro"/>
</dbReference>
<keyword evidence="8" id="KW-0676">Redox-active center</keyword>
<keyword evidence="5" id="KW-0811">Translocation</keyword>
<dbReference type="PROSITE" id="PS51808">
    <property type="entry name" value="CHCH"/>
    <property type="match status" value="1"/>
</dbReference>
<dbReference type="PANTHER" id="PTHR21622:SF0">
    <property type="entry name" value="COILED-COIL-HELIX-COILED-COIL-HELIX DOMAIN CONTAINING 4"/>
    <property type="match status" value="1"/>
</dbReference>
<dbReference type="Proteomes" id="UP000887572">
    <property type="component" value="Unplaced"/>
</dbReference>
<dbReference type="InterPro" id="IPR039289">
    <property type="entry name" value="CHCHD4"/>
</dbReference>
<sequence>MDAQIHQQPAQRHEGDSSMSRFTFSIPFNSTAWTRSADTTRKAPATTHSIIQMSKEEFFTPIKDDHIRRLSQTPIEQLFNTGYNPGPEKPDGSVNFECHCVSHMVASPCGHQFRKAVTCQKAVKEADMDKGECAEEFYSFLKCAMRTQCFRMPGDPGDNDGDPFEPNMDGNA</sequence>
<dbReference type="PANTHER" id="PTHR21622">
    <property type="entry name" value="COILED-COIL-HELIX-COILED-COIL-HELIX DOMAIN CONTAINING 4"/>
    <property type="match status" value="1"/>
</dbReference>
<evidence type="ECO:0000256" key="2">
    <source>
        <dbReference type="ARBA" id="ARBA00022448"/>
    </source>
</evidence>
<dbReference type="AlphaFoldDB" id="A0A914HGP8"/>
<accession>A0A914HGP8</accession>